<dbReference type="SUPFAM" id="SSF53720">
    <property type="entry name" value="ALDH-like"/>
    <property type="match status" value="1"/>
</dbReference>
<dbReference type="InterPro" id="IPR016162">
    <property type="entry name" value="Ald_DH_N"/>
</dbReference>
<dbReference type="PANTHER" id="PTHR43353:SF5">
    <property type="entry name" value="SUCCINATE-SEMIALDEHYDE DEHYDROGENASE, MITOCHONDRIAL"/>
    <property type="match status" value="1"/>
</dbReference>
<keyword evidence="3 5" id="KW-0560">Oxidoreductase</keyword>
<dbReference type="EMBL" id="JAXCGZ010009643">
    <property type="protein sequence ID" value="KAK7076504.1"/>
    <property type="molecule type" value="Genomic_DNA"/>
</dbReference>
<evidence type="ECO:0000256" key="4">
    <source>
        <dbReference type="PROSITE-ProRule" id="PRU10007"/>
    </source>
</evidence>
<proteinExistence type="inferred from homology"/>
<evidence type="ECO:0000256" key="3">
    <source>
        <dbReference type="ARBA" id="ARBA00023002"/>
    </source>
</evidence>
<evidence type="ECO:0000259" key="6">
    <source>
        <dbReference type="Pfam" id="PF00171"/>
    </source>
</evidence>
<reference evidence="7 8" key="1">
    <citation type="submission" date="2023-11" db="EMBL/GenBank/DDBJ databases">
        <title>Halocaridina rubra genome assembly.</title>
        <authorList>
            <person name="Smith C."/>
        </authorList>
    </citation>
    <scope>NUCLEOTIDE SEQUENCE [LARGE SCALE GENOMIC DNA]</scope>
    <source>
        <strain evidence="7">EP-1</strain>
        <tissue evidence="7">Whole</tissue>
    </source>
</reference>
<comment type="pathway">
    <text evidence="1">Amino-acid degradation; 4-aminobutanoate degradation.</text>
</comment>
<feature type="non-terminal residue" evidence="7">
    <location>
        <position position="438"/>
    </location>
</feature>
<accession>A0AAN8XE27</accession>
<evidence type="ECO:0000313" key="7">
    <source>
        <dbReference type="EMBL" id="KAK7076504.1"/>
    </source>
</evidence>
<comment type="caution">
    <text evidence="7">The sequence shown here is derived from an EMBL/GenBank/DDBJ whole genome shotgun (WGS) entry which is preliminary data.</text>
</comment>
<organism evidence="7 8">
    <name type="scientific">Halocaridina rubra</name>
    <name type="common">Hawaiian red shrimp</name>
    <dbReference type="NCBI Taxonomy" id="373956"/>
    <lineage>
        <taxon>Eukaryota</taxon>
        <taxon>Metazoa</taxon>
        <taxon>Ecdysozoa</taxon>
        <taxon>Arthropoda</taxon>
        <taxon>Crustacea</taxon>
        <taxon>Multicrustacea</taxon>
        <taxon>Malacostraca</taxon>
        <taxon>Eumalacostraca</taxon>
        <taxon>Eucarida</taxon>
        <taxon>Decapoda</taxon>
        <taxon>Pleocyemata</taxon>
        <taxon>Caridea</taxon>
        <taxon>Atyoidea</taxon>
        <taxon>Atyidae</taxon>
        <taxon>Halocaridina</taxon>
    </lineage>
</organism>
<evidence type="ECO:0000256" key="1">
    <source>
        <dbReference type="ARBA" id="ARBA00005176"/>
    </source>
</evidence>
<dbReference type="GO" id="GO:0005739">
    <property type="term" value="C:mitochondrion"/>
    <property type="evidence" value="ECO:0007669"/>
    <property type="project" value="TreeGrafter"/>
</dbReference>
<dbReference type="FunFam" id="3.40.605.10:FF:000005">
    <property type="entry name" value="Succinate-semialdehyde dehydrogenase I"/>
    <property type="match status" value="1"/>
</dbReference>
<dbReference type="InterPro" id="IPR015590">
    <property type="entry name" value="Aldehyde_DH_dom"/>
</dbReference>
<comment type="similarity">
    <text evidence="2 5">Belongs to the aldehyde dehydrogenase family.</text>
</comment>
<feature type="active site" evidence="4">
    <location>
        <position position="267"/>
    </location>
</feature>
<evidence type="ECO:0000256" key="2">
    <source>
        <dbReference type="ARBA" id="ARBA00009986"/>
    </source>
</evidence>
<dbReference type="Gene3D" id="3.40.605.10">
    <property type="entry name" value="Aldehyde Dehydrogenase, Chain A, domain 1"/>
    <property type="match status" value="1"/>
</dbReference>
<name>A0AAN8XE27_HALRR</name>
<dbReference type="PROSITE" id="PS00687">
    <property type="entry name" value="ALDEHYDE_DEHYDR_GLU"/>
    <property type="match status" value="1"/>
</dbReference>
<protein>
    <submittedName>
        <fullName evidence="7">Succinate-semialdehyde dehydrogenase, mitochondrial</fullName>
        <ecNumber evidence="7">1.2.1.24</ecNumber>
    </submittedName>
</protein>
<feature type="domain" description="Aldehyde dehydrogenase" evidence="6">
    <location>
        <begin position="28"/>
        <end position="437"/>
    </location>
</feature>
<sequence>MLKMDFLKGQGLRFASLLHQEAFIGGKWVTSTSGRTFPVTNPANGKVIGHVPDMNETDVQTAIDAAHEAFQTWQRTTAKERSLLLRKWYNLMEEHKEDLALIMTAEAGKPLVESRGEIAYGSSFLEWFAEEAKRIYGEVVQSPAASKEMIFIRQPIGVVSLITPWNFPNAMITRKAGAALASGCTCVIKPAEDTPLSALAAVDLAEKAGIPPGVVNVVTASRANTAAVGNLLCTSPRIAGVSFTGSSPVGKLLYKLCSSGIKKISLELGGNAPFIVFDAADVKTAVEGLMVAKFRNAGQTCISANRIYVQSGIYDKFLAAFKDAISKRLVIGDGFNKDVSIGPLINESQVKKVDGIVIESQKLGAEVLLGGKICRSGELFYEPTVLVSVDENMPCFREEIFGPVAAIKKFDTEEEVLSLANACDQGLAGYFFSQDVSQ</sequence>
<dbReference type="PANTHER" id="PTHR43353">
    <property type="entry name" value="SUCCINATE-SEMIALDEHYDE DEHYDROGENASE, MITOCHONDRIAL"/>
    <property type="match status" value="1"/>
</dbReference>
<dbReference type="Pfam" id="PF00171">
    <property type="entry name" value="Aldedh"/>
    <property type="match status" value="1"/>
</dbReference>
<dbReference type="InterPro" id="IPR050740">
    <property type="entry name" value="Aldehyde_DH_Superfamily"/>
</dbReference>
<dbReference type="InterPro" id="IPR016161">
    <property type="entry name" value="Ald_DH/histidinol_DH"/>
</dbReference>
<dbReference type="InterPro" id="IPR029510">
    <property type="entry name" value="Ald_DH_CS_GLU"/>
</dbReference>
<dbReference type="GO" id="GO:0009450">
    <property type="term" value="P:gamma-aminobutyric acid catabolic process"/>
    <property type="evidence" value="ECO:0007669"/>
    <property type="project" value="TreeGrafter"/>
</dbReference>
<evidence type="ECO:0000256" key="5">
    <source>
        <dbReference type="RuleBase" id="RU003345"/>
    </source>
</evidence>
<dbReference type="FunFam" id="3.40.309.10:FF:000004">
    <property type="entry name" value="Succinate-semialdehyde dehydrogenase I"/>
    <property type="match status" value="1"/>
</dbReference>
<keyword evidence="8" id="KW-1185">Reference proteome</keyword>
<dbReference type="EC" id="1.2.1.24" evidence="7"/>
<dbReference type="Proteomes" id="UP001381693">
    <property type="component" value="Unassembled WGS sequence"/>
</dbReference>
<dbReference type="GO" id="GO:0004777">
    <property type="term" value="F:succinate-semialdehyde dehydrogenase (NAD+) activity"/>
    <property type="evidence" value="ECO:0007669"/>
    <property type="project" value="UniProtKB-EC"/>
</dbReference>
<evidence type="ECO:0000313" key="8">
    <source>
        <dbReference type="Proteomes" id="UP001381693"/>
    </source>
</evidence>
<dbReference type="Gene3D" id="3.40.309.10">
    <property type="entry name" value="Aldehyde Dehydrogenase, Chain A, domain 2"/>
    <property type="match status" value="1"/>
</dbReference>
<gene>
    <name evidence="7" type="primary">ALDH5A1_2</name>
    <name evidence="7" type="ORF">SK128_008444</name>
</gene>
<dbReference type="AlphaFoldDB" id="A0AAN8XE27"/>
<dbReference type="InterPro" id="IPR016163">
    <property type="entry name" value="Ald_DH_C"/>
</dbReference>
<dbReference type="CDD" id="cd07103">
    <property type="entry name" value="ALDH_F5_SSADH_GabD"/>
    <property type="match status" value="1"/>
</dbReference>